<feature type="transmembrane region" description="Helical" evidence="2">
    <location>
        <begin position="209"/>
        <end position="230"/>
    </location>
</feature>
<evidence type="ECO:0000256" key="2">
    <source>
        <dbReference type="SAM" id="Phobius"/>
    </source>
</evidence>
<keyword evidence="2" id="KW-1133">Transmembrane helix</keyword>
<dbReference type="AlphaFoldDB" id="A0A286GBP8"/>
<dbReference type="RefSeq" id="WP_097181993.1">
    <property type="nucleotide sequence ID" value="NZ_OCNK01000001.1"/>
</dbReference>
<feature type="region of interest" description="Disordered" evidence="1">
    <location>
        <begin position="113"/>
        <end position="139"/>
    </location>
</feature>
<proteinExistence type="predicted"/>
<evidence type="ECO:0000313" key="3">
    <source>
        <dbReference type="EMBL" id="SOD92955.1"/>
    </source>
</evidence>
<evidence type="ECO:0000256" key="1">
    <source>
        <dbReference type="SAM" id="MobiDB-lite"/>
    </source>
</evidence>
<feature type="region of interest" description="Disordered" evidence="1">
    <location>
        <begin position="1"/>
        <end position="26"/>
    </location>
</feature>
<accession>A0A286GBP8</accession>
<keyword evidence="2" id="KW-0812">Transmembrane</keyword>
<dbReference type="OrthoDB" id="5187389at2"/>
<dbReference type="SUPFAM" id="SSF140453">
    <property type="entry name" value="EsxAB dimer-like"/>
    <property type="match status" value="1"/>
</dbReference>
<gene>
    <name evidence="3" type="ORF">SAMN06272739_0092</name>
</gene>
<protein>
    <submittedName>
        <fullName evidence="3">Membrane protein DedA, SNARE-associated domain</fullName>
    </submittedName>
</protein>
<organism evidence="3 4">
    <name type="scientific">Blastococcus haudaquaticus</name>
    <dbReference type="NCBI Taxonomy" id="1938745"/>
    <lineage>
        <taxon>Bacteria</taxon>
        <taxon>Bacillati</taxon>
        <taxon>Actinomycetota</taxon>
        <taxon>Actinomycetes</taxon>
        <taxon>Geodermatophilales</taxon>
        <taxon>Geodermatophilaceae</taxon>
        <taxon>Blastococcus</taxon>
    </lineage>
</organism>
<dbReference type="EMBL" id="OCNK01000001">
    <property type="protein sequence ID" value="SOD92955.1"/>
    <property type="molecule type" value="Genomic_DNA"/>
</dbReference>
<dbReference type="InterPro" id="IPR036689">
    <property type="entry name" value="ESAT-6-like_sf"/>
</dbReference>
<keyword evidence="2" id="KW-0472">Membrane</keyword>
<feature type="transmembrane region" description="Helical" evidence="2">
    <location>
        <begin position="236"/>
        <end position="257"/>
    </location>
</feature>
<keyword evidence="4" id="KW-1185">Reference proteome</keyword>
<feature type="compositionally biased region" description="Basic and acidic residues" evidence="1">
    <location>
        <begin position="113"/>
        <end position="124"/>
    </location>
</feature>
<name>A0A286GBP8_9ACTN</name>
<sequence>MSVSPVPPASFDPVDDRNGVPGDAGAVGDLARRYANTAAEIESQAAHLRTLTSQARSSWKSEAGDNFVSVAGDLSERIVKAQGRYEAAARALNQYADGLADVQTDAYDAVRRAQAAEDEQRALRNSDPTPAGAGATPEQVAAAGEARRLHDNAVQAAGDRLSTATSDYREAVEEYHRIARDAAGILRNGRDDDVADGWWDRNAGWISKVLDVLSAIALVLTIAAVIIAVVATGGTLLAALVPLLLAGSTLLTGVSLLGHTALWATDNGSLSDVLWDLAGVLTLGLGKGVTAGARGLLSVASRTGGRVAGARAGRAAFSAAGRSSLLYDVGRFVPFARPVMSLSPGLRASFGAADSAAATASAGVATAAATAASSGLTRGLAMADLPTAQALSAINHVRQTVGNSAQLSVLTGLAGAMVVGGTTVPGVVTNGKSALDIHTNFFAEPAQEARDQAARADIVDQWSMPLSPHR</sequence>
<evidence type="ECO:0000313" key="4">
    <source>
        <dbReference type="Proteomes" id="UP000219482"/>
    </source>
</evidence>
<dbReference type="Proteomes" id="UP000219482">
    <property type="component" value="Unassembled WGS sequence"/>
</dbReference>
<feature type="compositionally biased region" description="Pro residues" evidence="1">
    <location>
        <begin position="1"/>
        <end position="10"/>
    </location>
</feature>
<dbReference type="Gene3D" id="1.10.287.1060">
    <property type="entry name" value="ESAT-6-like"/>
    <property type="match status" value="1"/>
</dbReference>
<reference evidence="4" key="1">
    <citation type="submission" date="2017-09" db="EMBL/GenBank/DDBJ databases">
        <authorList>
            <person name="Varghese N."/>
            <person name="Submissions S."/>
        </authorList>
    </citation>
    <scope>NUCLEOTIDE SEQUENCE [LARGE SCALE GENOMIC DNA]</scope>
    <source>
        <strain evidence="4">DSM 44270</strain>
    </source>
</reference>